<feature type="domain" description="SGNH hydrolase-type esterase" evidence="1">
    <location>
        <begin position="10"/>
        <end position="157"/>
    </location>
</feature>
<name>A0A8S9A7G1_SORMA</name>
<organism evidence="2 3">
    <name type="scientific">Sordaria macrospora</name>
    <dbReference type="NCBI Taxonomy" id="5147"/>
    <lineage>
        <taxon>Eukaryota</taxon>
        <taxon>Fungi</taxon>
        <taxon>Dikarya</taxon>
        <taxon>Ascomycota</taxon>
        <taxon>Pezizomycotina</taxon>
        <taxon>Sordariomycetes</taxon>
        <taxon>Sordariomycetidae</taxon>
        <taxon>Sordariales</taxon>
        <taxon>Sordariaceae</taxon>
        <taxon>Sordaria</taxon>
    </lineage>
</organism>
<dbReference type="InterPro" id="IPR051532">
    <property type="entry name" value="Ester_Hydrolysis_Enzymes"/>
</dbReference>
<gene>
    <name evidence="2" type="ORF">SMACR_00309</name>
</gene>
<dbReference type="PANTHER" id="PTHR30383">
    <property type="entry name" value="THIOESTERASE 1/PROTEASE 1/LYSOPHOSPHOLIPASE L1"/>
    <property type="match status" value="1"/>
</dbReference>
<reference evidence="2 3" key="1">
    <citation type="submission" date="2017-07" db="EMBL/GenBank/DDBJ databases">
        <title>Genome sequence of the Sordaria macrospora wild type strain R19027.</title>
        <authorList>
            <person name="Nowrousian M."/>
            <person name="Teichert I."/>
            <person name="Kueck U."/>
        </authorList>
    </citation>
    <scope>NUCLEOTIDE SEQUENCE [LARGE SCALE GENOMIC DNA]</scope>
    <source>
        <strain evidence="2 3">R19027</strain>
        <tissue evidence="2">Mycelium</tissue>
    </source>
</reference>
<dbReference type="Pfam" id="PF13472">
    <property type="entry name" value="Lipase_GDSL_2"/>
    <property type="match status" value="1"/>
</dbReference>
<evidence type="ECO:0000313" key="2">
    <source>
        <dbReference type="EMBL" id="KAA8636881.1"/>
    </source>
</evidence>
<sequence>MPNSKLRILCFGDSLTEGYSGWGSRFTPYSTKLGEMLRMAFPDVEMEIVTDGLSGDLVTGRGSFLPRFKSHFLPKNPADYKPFDWAIVLGGTNDLGSNMHPEQIFEALEEMWDMALFRKCKVLALTVPEIELSAGRMKEVLDFRRKELNEMIKTYKKPN</sequence>
<dbReference type="Gene3D" id="3.40.50.1110">
    <property type="entry name" value="SGNH hydrolase"/>
    <property type="match status" value="1"/>
</dbReference>
<comment type="caution">
    <text evidence="2">The sequence shown here is derived from an EMBL/GenBank/DDBJ whole genome shotgun (WGS) entry which is preliminary data.</text>
</comment>
<proteinExistence type="predicted"/>
<dbReference type="InterPro" id="IPR013830">
    <property type="entry name" value="SGNH_hydro"/>
</dbReference>
<dbReference type="PANTHER" id="PTHR30383:SF19">
    <property type="entry name" value="FIBRONECTIN TYPE-III DOMAIN-CONTAINING PROTEIN"/>
    <property type="match status" value="1"/>
</dbReference>
<dbReference type="EMBL" id="NMPR01000001">
    <property type="protein sequence ID" value="KAA8636881.1"/>
    <property type="molecule type" value="Genomic_DNA"/>
</dbReference>
<accession>A0A8S9A7G1</accession>
<dbReference type="Proteomes" id="UP000433876">
    <property type="component" value="Unassembled WGS sequence"/>
</dbReference>
<evidence type="ECO:0000259" key="1">
    <source>
        <dbReference type="Pfam" id="PF13472"/>
    </source>
</evidence>
<dbReference type="VEuPathDB" id="FungiDB:SMAC_00309"/>
<dbReference type="GO" id="GO:0004622">
    <property type="term" value="F:phosphatidylcholine lysophospholipase activity"/>
    <property type="evidence" value="ECO:0007669"/>
    <property type="project" value="TreeGrafter"/>
</dbReference>
<dbReference type="SUPFAM" id="SSF52266">
    <property type="entry name" value="SGNH hydrolase"/>
    <property type="match status" value="1"/>
</dbReference>
<dbReference type="InterPro" id="IPR036514">
    <property type="entry name" value="SGNH_hydro_sf"/>
</dbReference>
<dbReference type="OMA" id="MISVIME"/>
<dbReference type="AlphaFoldDB" id="A0A8S9A7G1"/>
<protein>
    <recommendedName>
        <fullName evidence="1">SGNH hydrolase-type esterase domain-containing protein</fullName>
    </recommendedName>
</protein>
<evidence type="ECO:0000313" key="3">
    <source>
        <dbReference type="Proteomes" id="UP000433876"/>
    </source>
</evidence>